<evidence type="ECO:0000313" key="3">
    <source>
        <dbReference type="Proteomes" id="UP000518266"/>
    </source>
</evidence>
<feature type="non-terminal residue" evidence="2">
    <location>
        <position position="1"/>
    </location>
</feature>
<evidence type="ECO:0000256" key="1">
    <source>
        <dbReference type="SAM" id="MobiDB-lite"/>
    </source>
</evidence>
<comment type="caution">
    <text evidence="2">The sequence shown here is derived from an EMBL/GenBank/DDBJ whole genome shotgun (WGS) entry which is preliminary data.</text>
</comment>
<dbReference type="AlphaFoldDB" id="A0A7J5YII0"/>
<sequence>VPQGEWDDLIARALLVLCAPIGPDEEVSVSVHQHCRLAAVLQVEQVQVGLSTVHSGGGEGGGLERPCRCGGDELVQRLDRSEQRPGLQNPGEPDLTSVQFICSQRSLTESISLQLRSCWCCWGVGLQLLQLLHQQSQVLQQVPVLQQQLVDPGLSLQTGCRLCSHLILQQLHLERTHGEGGSRNILQHDNSCVSCALTMVTNPKKNIVTHQSLLILSQPSLTTFSSVRLCRISLRAFSHIEAPAEESSPPRLPFSSLSSSSSPCSA</sequence>
<feature type="region of interest" description="Disordered" evidence="1">
    <location>
        <begin position="245"/>
        <end position="266"/>
    </location>
</feature>
<feature type="non-terminal residue" evidence="2">
    <location>
        <position position="266"/>
    </location>
</feature>
<accession>A0A7J5YII0</accession>
<name>A0A7J5YII0_DISMA</name>
<proteinExistence type="predicted"/>
<gene>
    <name evidence="2" type="ORF">F7725_015803</name>
</gene>
<dbReference type="Proteomes" id="UP000518266">
    <property type="component" value="Unassembled WGS sequence"/>
</dbReference>
<organism evidence="2 3">
    <name type="scientific">Dissostichus mawsoni</name>
    <name type="common">Antarctic cod</name>
    <dbReference type="NCBI Taxonomy" id="36200"/>
    <lineage>
        <taxon>Eukaryota</taxon>
        <taxon>Metazoa</taxon>
        <taxon>Chordata</taxon>
        <taxon>Craniata</taxon>
        <taxon>Vertebrata</taxon>
        <taxon>Euteleostomi</taxon>
        <taxon>Actinopterygii</taxon>
        <taxon>Neopterygii</taxon>
        <taxon>Teleostei</taxon>
        <taxon>Neoteleostei</taxon>
        <taxon>Acanthomorphata</taxon>
        <taxon>Eupercaria</taxon>
        <taxon>Perciformes</taxon>
        <taxon>Notothenioidei</taxon>
        <taxon>Nototheniidae</taxon>
        <taxon>Dissostichus</taxon>
    </lineage>
</organism>
<protein>
    <submittedName>
        <fullName evidence="2">Uncharacterized protein</fullName>
    </submittedName>
</protein>
<feature type="compositionally biased region" description="Low complexity" evidence="1">
    <location>
        <begin position="247"/>
        <end position="266"/>
    </location>
</feature>
<keyword evidence="3" id="KW-1185">Reference proteome</keyword>
<evidence type="ECO:0000313" key="2">
    <source>
        <dbReference type="EMBL" id="KAF3849306.1"/>
    </source>
</evidence>
<dbReference type="EMBL" id="JAAKFY010000012">
    <property type="protein sequence ID" value="KAF3849306.1"/>
    <property type="molecule type" value="Genomic_DNA"/>
</dbReference>
<reference evidence="2 3" key="1">
    <citation type="submission" date="2020-03" db="EMBL/GenBank/DDBJ databases">
        <title>Dissostichus mawsoni Genome sequencing and assembly.</title>
        <authorList>
            <person name="Park H."/>
        </authorList>
    </citation>
    <scope>NUCLEOTIDE SEQUENCE [LARGE SCALE GENOMIC DNA]</scope>
    <source>
        <strain evidence="2">DM0001</strain>
        <tissue evidence="2">Muscle</tissue>
    </source>
</reference>